<proteinExistence type="predicted"/>
<gene>
    <name evidence="2" type="ORF">GCM10009104_00580</name>
</gene>
<sequence>MGGMIDMVGSIEFIVVEAKSSEPASCGIVLLDVVTAGGMASDESWNCSAPTTATGESHGGT</sequence>
<evidence type="ECO:0000313" key="3">
    <source>
        <dbReference type="Proteomes" id="UP001499915"/>
    </source>
</evidence>
<accession>A0ABP3TBC9</accession>
<evidence type="ECO:0000256" key="1">
    <source>
        <dbReference type="SAM" id="MobiDB-lite"/>
    </source>
</evidence>
<organism evidence="2 3">
    <name type="scientific">Marinobacterium maritimum</name>
    <dbReference type="NCBI Taxonomy" id="500162"/>
    <lineage>
        <taxon>Bacteria</taxon>
        <taxon>Pseudomonadati</taxon>
        <taxon>Pseudomonadota</taxon>
        <taxon>Gammaproteobacteria</taxon>
        <taxon>Oceanospirillales</taxon>
        <taxon>Oceanospirillaceae</taxon>
        <taxon>Marinobacterium</taxon>
    </lineage>
</organism>
<evidence type="ECO:0000313" key="2">
    <source>
        <dbReference type="EMBL" id="GAA0680167.1"/>
    </source>
</evidence>
<feature type="compositionally biased region" description="Polar residues" evidence="1">
    <location>
        <begin position="43"/>
        <end position="55"/>
    </location>
</feature>
<reference evidence="3" key="1">
    <citation type="journal article" date="2019" name="Int. J. Syst. Evol. Microbiol.">
        <title>The Global Catalogue of Microorganisms (GCM) 10K type strain sequencing project: providing services to taxonomists for standard genome sequencing and annotation.</title>
        <authorList>
            <consortium name="The Broad Institute Genomics Platform"/>
            <consortium name="The Broad Institute Genome Sequencing Center for Infectious Disease"/>
            <person name="Wu L."/>
            <person name="Ma J."/>
        </authorList>
    </citation>
    <scope>NUCLEOTIDE SEQUENCE [LARGE SCALE GENOMIC DNA]</scope>
    <source>
        <strain evidence="3">JCM 15134</strain>
    </source>
</reference>
<protein>
    <submittedName>
        <fullName evidence="2">Uncharacterized protein</fullName>
    </submittedName>
</protein>
<dbReference type="Proteomes" id="UP001499915">
    <property type="component" value="Unassembled WGS sequence"/>
</dbReference>
<feature type="region of interest" description="Disordered" evidence="1">
    <location>
        <begin position="42"/>
        <end position="61"/>
    </location>
</feature>
<name>A0ABP3TBC9_9GAMM</name>
<dbReference type="EMBL" id="BAAAET010000001">
    <property type="protein sequence ID" value="GAA0680167.1"/>
    <property type="molecule type" value="Genomic_DNA"/>
</dbReference>
<comment type="caution">
    <text evidence="2">The sequence shown here is derived from an EMBL/GenBank/DDBJ whole genome shotgun (WGS) entry which is preliminary data.</text>
</comment>
<keyword evidence="3" id="KW-1185">Reference proteome</keyword>